<accession>A0A081NW54</accession>
<dbReference type="Gene3D" id="3.40.50.20">
    <property type="match status" value="1"/>
</dbReference>
<evidence type="ECO:0000256" key="3">
    <source>
        <dbReference type="PIRSR" id="PIRSR620019-1"/>
    </source>
</evidence>
<dbReference type="OrthoDB" id="9794407at2"/>
<evidence type="ECO:0000259" key="5">
    <source>
        <dbReference type="Pfam" id="PF17836"/>
    </source>
</evidence>
<organism evidence="6 7">
    <name type="scientific">Paenibacillus tyrfis</name>
    <dbReference type="NCBI Taxonomy" id="1501230"/>
    <lineage>
        <taxon>Bacteria</taxon>
        <taxon>Bacillati</taxon>
        <taxon>Bacillota</taxon>
        <taxon>Bacilli</taxon>
        <taxon>Bacillales</taxon>
        <taxon>Paenibacillaceae</taxon>
        <taxon>Paenibacillus</taxon>
    </lineage>
</organism>
<keyword evidence="1 6" id="KW-0808">Transferase</keyword>
<feature type="binding site" evidence="4">
    <location>
        <position position="147"/>
    </location>
    <ligand>
        <name>acetyl-CoA</name>
        <dbReference type="ChEBI" id="CHEBI:57288"/>
    </ligand>
</feature>
<evidence type="ECO:0000313" key="6">
    <source>
        <dbReference type="EMBL" id="KEQ22677.1"/>
    </source>
</evidence>
<dbReference type="SUPFAM" id="SSF51161">
    <property type="entry name" value="Trimeric LpxA-like enzymes"/>
    <property type="match status" value="1"/>
</dbReference>
<dbReference type="PANTHER" id="PTHR43300">
    <property type="entry name" value="ACETYLTRANSFERASE"/>
    <property type="match status" value="1"/>
</dbReference>
<reference evidence="6 7" key="1">
    <citation type="submission" date="2014-06" db="EMBL/GenBank/DDBJ databases">
        <title>Draft genome sequence of Paenibacillus sp. MSt1.</title>
        <authorList>
            <person name="Aw Y.K."/>
            <person name="Ong K.S."/>
            <person name="Gan H.M."/>
            <person name="Lee S.M."/>
        </authorList>
    </citation>
    <scope>NUCLEOTIDE SEQUENCE [LARGE SCALE GENOMIC DNA]</scope>
    <source>
        <strain evidence="6 7">MSt1</strain>
    </source>
</reference>
<dbReference type="InterPro" id="IPR011004">
    <property type="entry name" value="Trimer_LpxA-like_sf"/>
</dbReference>
<dbReference type="InterPro" id="IPR018357">
    <property type="entry name" value="Hexapep_transf_CS"/>
</dbReference>
<evidence type="ECO:0000313" key="7">
    <source>
        <dbReference type="Proteomes" id="UP000028123"/>
    </source>
</evidence>
<dbReference type="RefSeq" id="WP_036690816.1">
    <property type="nucleotide sequence ID" value="NZ_JNVM01000033.1"/>
</dbReference>
<name>A0A081NW54_9BACL</name>
<comment type="caution">
    <text evidence="6">The sequence shown here is derived from an EMBL/GenBank/DDBJ whole genome shotgun (WGS) entry which is preliminary data.</text>
</comment>
<dbReference type="InterPro" id="IPR041561">
    <property type="entry name" value="PglD_N"/>
</dbReference>
<sequence>MMGVRKVVVIGAGGHAKVVIDILKSDPTVRLAGCTTKAPGTEVSGIPILGDDSVLPCLYEEGIRHAFVAIGDNRLREKLCRQTAEAGFELVNAISPRAYIAESATLGRGIAVMAGAVIHAEAHIGDYAVINTNASVDHECRIGTACHIAPGSALSGNVTVGTGTLLGTGTKVIDGIRIGEWSVVGAGAAVVRDIPDDCTAVGVPARVIKQRN</sequence>
<proteinExistence type="predicted"/>
<feature type="binding site" evidence="4">
    <location>
        <position position="71"/>
    </location>
    <ligand>
        <name>substrate</name>
    </ligand>
</feature>
<feature type="site" description="Increases basicity of active site His" evidence="3">
    <location>
        <position position="139"/>
    </location>
</feature>
<dbReference type="NCBIfam" id="TIGR03570">
    <property type="entry name" value="NeuD_NnaD"/>
    <property type="match status" value="1"/>
</dbReference>
<dbReference type="InterPro" id="IPR020019">
    <property type="entry name" value="AcTrfase_PglD-like"/>
</dbReference>
<dbReference type="Proteomes" id="UP000028123">
    <property type="component" value="Unassembled WGS sequence"/>
</dbReference>
<dbReference type="InterPro" id="IPR050179">
    <property type="entry name" value="Trans_hexapeptide_repeat"/>
</dbReference>
<dbReference type="PROSITE" id="PS00101">
    <property type="entry name" value="HEXAPEP_TRANSFERASES"/>
    <property type="match status" value="1"/>
</dbReference>
<evidence type="ECO:0000256" key="4">
    <source>
        <dbReference type="PIRSR" id="PIRSR620019-2"/>
    </source>
</evidence>
<evidence type="ECO:0000256" key="1">
    <source>
        <dbReference type="ARBA" id="ARBA00022679"/>
    </source>
</evidence>
<feature type="active site" description="Proton acceptor" evidence="3">
    <location>
        <position position="138"/>
    </location>
</feature>
<dbReference type="eggNOG" id="COG0110">
    <property type="taxonomic scope" value="Bacteria"/>
</dbReference>
<dbReference type="AlphaFoldDB" id="A0A081NW54"/>
<dbReference type="PANTHER" id="PTHR43300:SF7">
    <property type="entry name" value="UDP-N-ACETYLBACILLOSAMINE N-ACETYLTRANSFERASE"/>
    <property type="match status" value="1"/>
</dbReference>
<dbReference type="EMBL" id="JNVM01000033">
    <property type="protein sequence ID" value="KEQ22677.1"/>
    <property type="molecule type" value="Genomic_DNA"/>
</dbReference>
<dbReference type="Pfam" id="PF17836">
    <property type="entry name" value="PglD_N"/>
    <property type="match status" value="1"/>
</dbReference>
<gene>
    <name evidence="6" type="ORF">ET33_22505</name>
</gene>
<feature type="domain" description="PglD N-terminal" evidence="5">
    <location>
        <begin position="6"/>
        <end position="82"/>
    </location>
</feature>
<protein>
    <submittedName>
        <fullName evidence="6">Hexapeptide transferase</fullName>
    </submittedName>
</protein>
<evidence type="ECO:0000256" key="2">
    <source>
        <dbReference type="ARBA" id="ARBA00022737"/>
    </source>
</evidence>
<dbReference type="Gene3D" id="2.160.10.10">
    <property type="entry name" value="Hexapeptide repeat proteins"/>
    <property type="match status" value="1"/>
</dbReference>
<keyword evidence="7" id="KW-1185">Reference proteome</keyword>
<keyword evidence="2" id="KW-0677">Repeat</keyword>
<dbReference type="GO" id="GO:0016740">
    <property type="term" value="F:transferase activity"/>
    <property type="evidence" value="ECO:0007669"/>
    <property type="project" value="UniProtKB-KW"/>
</dbReference>
<dbReference type="CDD" id="cd03360">
    <property type="entry name" value="LbH_AT_putative"/>
    <property type="match status" value="1"/>
</dbReference>